<accession>B9RAA5</accession>
<dbReference type="InParanoid" id="B9RAA5"/>
<gene>
    <name evidence="1" type="ORF">RCOM_1504930</name>
</gene>
<evidence type="ECO:0000313" key="1">
    <source>
        <dbReference type="EMBL" id="EEF51732.1"/>
    </source>
</evidence>
<evidence type="ECO:0000313" key="2">
    <source>
        <dbReference type="Proteomes" id="UP000008311"/>
    </source>
</evidence>
<dbReference type="AlphaFoldDB" id="B9RAA5"/>
<protein>
    <submittedName>
        <fullName evidence="1">Uncharacterized protein</fullName>
    </submittedName>
</protein>
<proteinExistence type="predicted"/>
<keyword evidence="2" id="KW-1185">Reference proteome</keyword>
<reference evidence="2" key="1">
    <citation type="journal article" date="2010" name="Nat. Biotechnol.">
        <title>Draft genome sequence of the oilseed species Ricinus communis.</title>
        <authorList>
            <person name="Chan A.P."/>
            <person name="Crabtree J."/>
            <person name="Zhao Q."/>
            <person name="Lorenzi H."/>
            <person name="Orvis J."/>
            <person name="Puiu D."/>
            <person name="Melake-Berhan A."/>
            <person name="Jones K.M."/>
            <person name="Redman J."/>
            <person name="Chen G."/>
            <person name="Cahoon E.B."/>
            <person name="Gedil M."/>
            <person name="Stanke M."/>
            <person name="Haas B.J."/>
            <person name="Wortman J.R."/>
            <person name="Fraser-Liggett C.M."/>
            <person name="Ravel J."/>
            <person name="Rabinowicz P.D."/>
        </authorList>
    </citation>
    <scope>NUCLEOTIDE SEQUENCE [LARGE SCALE GENOMIC DNA]</scope>
    <source>
        <strain evidence="2">cv. Hale</strain>
    </source>
</reference>
<dbReference type="Proteomes" id="UP000008311">
    <property type="component" value="Unassembled WGS sequence"/>
</dbReference>
<dbReference type="EMBL" id="EQ973773">
    <property type="protein sequence ID" value="EEF51732.1"/>
    <property type="molecule type" value="Genomic_DNA"/>
</dbReference>
<sequence>MNNQFIGGGGGLPVGGANVVGRTLSRNPLAMTLSWTFGCWQDERVWSIHSGNISGIFGFSFSKDPFTTLLVQRGLTLQSSLGLIKECWREGVCYVPSQLEAGPTNSAHAKENVQHKIWQLRKRFRRFKA</sequence>
<organism evidence="1 2">
    <name type="scientific">Ricinus communis</name>
    <name type="common">Castor bean</name>
    <dbReference type="NCBI Taxonomy" id="3988"/>
    <lineage>
        <taxon>Eukaryota</taxon>
        <taxon>Viridiplantae</taxon>
        <taxon>Streptophyta</taxon>
        <taxon>Embryophyta</taxon>
        <taxon>Tracheophyta</taxon>
        <taxon>Spermatophyta</taxon>
        <taxon>Magnoliopsida</taxon>
        <taxon>eudicotyledons</taxon>
        <taxon>Gunneridae</taxon>
        <taxon>Pentapetalae</taxon>
        <taxon>rosids</taxon>
        <taxon>fabids</taxon>
        <taxon>Malpighiales</taxon>
        <taxon>Euphorbiaceae</taxon>
        <taxon>Acalyphoideae</taxon>
        <taxon>Acalypheae</taxon>
        <taxon>Ricinus</taxon>
    </lineage>
</organism>
<name>B9RAA5_RICCO</name>